<evidence type="ECO:0000313" key="1">
    <source>
        <dbReference type="EMBL" id="KAF5384406.1"/>
    </source>
</evidence>
<organism evidence="1 2">
    <name type="scientific">Tricholomella constricta</name>
    <dbReference type="NCBI Taxonomy" id="117010"/>
    <lineage>
        <taxon>Eukaryota</taxon>
        <taxon>Fungi</taxon>
        <taxon>Dikarya</taxon>
        <taxon>Basidiomycota</taxon>
        <taxon>Agaricomycotina</taxon>
        <taxon>Agaricomycetes</taxon>
        <taxon>Agaricomycetidae</taxon>
        <taxon>Agaricales</taxon>
        <taxon>Tricholomatineae</taxon>
        <taxon>Lyophyllaceae</taxon>
        <taxon>Tricholomella</taxon>
    </lineage>
</organism>
<dbReference type="EMBL" id="JAACJP010000005">
    <property type="protein sequence ID" value="KAF5384406.1"/>
    <property type="molecule type" value="Genomic_DNA"/>
</dbReference>
<gene>
    <name evidence="1" type="ORF">D9615_003449</name>
</gene>
<proteinExistence type="predicted"/>
<dbReference type="Proteomes" id="UP000565441">
    <property type="component" value="Unassembled WGS sequence"/>
</dbReference>
<evidence type="ECO:0000313" key="2">
    <source>
        <dbReference type="Proteomes" id="UP000565441"/>
    </source>
</evidence>
<reference evidence="1 2" key="1">
    <citation type="journal article" date="2020" name="ISME J.">
        <title>Uncovering the hidden diversity of litter-decomposition mechanisms in mushroom-forming fungi.</title>
        <authorList>
            <person name="Floudas D."/>
            <person name="Bentzer J."/>
            <person name="Ahren D."/>
            <person name="Johansson T."/>
            <person name="Persson P."/>
            <person name="Tunlid A."/>
        </authorList>
    </citation>
    <scope>NUCLEOTIDE SEQUENCE [LARGE SCALE GENOMIC DNA]</scope>
    <source>
        <strain evidence="1 2">CBS 661.87</strain>
    </source>
</reference>
<sequence length="60" mass="6733">MLCLSRYFGWDIVLQANGVNSMRGVIERHKRPEIALVLLSPSSPDQIGPLPFRPNFVQPA</sequence>
<comment type="caution">
    <text evidence="1">The sequence shown here is derived from an EMBL/GenBank/DDBJ whole genome shotgun (WGS) entry which is preliminary data.</text>
</comment>
<accession>A0A8H5HJ26</accession>
<keyword evidence="2" id="KW-1185">Reference proteome</keyword>
<protein>
    <submittedName>
        <fullName evidence="1">Uncharacterized protein</fullName>
    </submittedName>
</protein>
<dbReference type="AlphaFoldDB" id="A0A8H5HJ26"/>
<name>A0A8H5HJ26_9AGAR</name>